<feature type="compositionally biased region" description="Gly residues" evidence="1">
    <location>
        <begin position="223"/>
        <end position="235"/>
    </location>
</feature>
<sequence length="270" mass="28254">MSAPEEAFPTTTIGSSESIMTVEKDEISCVLMDKEDFTDKDLRSIGSWGADGARVAGWAGYGKPGAARSPPTTSRVMSAPGFPCPVPPCPIGNLAASSYLCPGRPRLPVSCCHPLLPVSCRRPSIWEAGSGQVAAPNFPLSCRLPVSRRRRSHLCSVCPRLLMPVRPGYLCSVDDLSAPCYPCPVRPPASHAPSVLAPCVPLTALPPLASCVLSPSPSATGHGKPGAGGARGAWGGNRTPKVGGTGSWGGWVMGSQERPNKDLFFLKRNP</sequence>
<evidence type="ECO:0000256" key="1">
    <source>
        <dbReference type="SAM" id="MobiDB-lite"/>
    </source>
</evidence>
<dbReference type="Proteomes" id="UP000314294">
    <property type="component" value="Unassembled WGS sequence"/>
</dbReference>
<accession>A0A4Z2J8U6</accession>
<gene>
    <name evidence="2" type="ORF">EYF80_003217</name>
</gene>
<comment type="caution">
    <text evidence="2">The sequence shown here is derived from an EMBL/GenBank/DDBJ whole genome shotgun (WGS) entry which is preliminary data.</text>
</comment>
<reference evidence="2 3" key="1">
    <citation type="submission" date="2019-03" db="EMBL/GenBank/DDBJ databases">
        <title>First draft genome of Liparis tanakae, snailfish: a comprehensive survey of snailfish specific genes.</title>
        <authorList>
            <person name="Kim W."/>
            <person name="Song I."/>
            <person name="Jeong J.-H."/>
            <person name="Kim D."/>
            <person name="Kim S."/>
            <person name="Ryu S."/>
            <person name="Song J.Y."/>
            <person name="Lee S.K."/>
        </authorList>
    </citation>
    <scope>NUCLEOTIDE SEQUENCE [LARGE SCALE GENOMIC DNA]</scope>
    <source>
        <tissue evidence="2">Muscle</tissue>
    </source>
</reference>
<feature type="region of interest" description="Disordered" evidence="1">
    <location>
        <begin position="216"/>
        <end position="238"/>
    </location>
</feature>
<keyword evidence="3" id="KW-1185">Reference proteome</keyword>
<dbReference type="AlphaFoldDB" id="A0A4Z2J8U6"/>
<dbReference type="EMBL" id="SRLO01000015">
    <property type="protein sequence ID" value="TNN86447.1"/>
    <property type="molecule type" value="Genomic_DNA"/>
</dbReference>
<protein>
    <submittedName>
        <fullName evidence="2">Uncharacterized protein</fullName>
    </submittedName>
</protein>
<proteinExistence type="predicted"/>
<name>A0A4Z2J8U6_9TELE</name>
<organism evidence="2 3">
    <name type="scientific">Liparis tanakae</name>
    <name type="common">Tanaka's snailfish</name>
    <dbReference type="NCBI Taxonomy" id="230148"/>
    <lineage>
        <taxon>Eukaryota</taxon>
        <taxon>Metazoa</taxon>
        <taxon>Chordata</taxon>
        <taxon>Craniata</taxon>
        <taxon>Vertebrata</taxon>
        <taxon>Euteleostomi</taxon>
        <taxon>Actinopterygii</taxon>
        <taxon>Neopterygii</taxon>
        <taxon>Teleostei</taxon>
        <taxon>Neoteleostei</taxon>
        <taxon>Acanthomorphata</taxon>
        <taxon>Eupercaria</taxon>
        <taxon>Perciformes</taxon>
        <taxon>Cottioidei</taxon>
        <taxon>Cottales</taxon>
        <taxon>Liparidae</taxon>
        <taxon>Liparis</taxon>
    </lineage>
</organism>
<evidence type="ECO:0000313" key="3">
    <source>
        <dbReference type="Proteomes" id="UP000314294"/>
    </source>
</evidence>
<evidence type="ECO:0000313" key="2">
    <source>
        <dbReference type="EMBL" id="TNN86447.1"/>
    </source>
</evidence>